<organism evidence="1 2">
    <name type="scientific">Naganishia cerealis</name>
    <dbReference type="NCBI Taxonomy" id="610337"/>
    <lineage>
        <taxon>Eukaryota</taxon>
        <taxon>Fungi</taxon>
        <taxon>Dikarya</taxon>
        <taxon>Basidiomycota</taxon>
        <taxon>Agaricomycotina</taxon>
        <taxon>Tremellomycetes</taxon>
        <taxon>Filobasidiales</taxon>
        <taxon>Filobasidiaceae</taxon>
        <taxon>Naganishia</taxon>
    </lineage>
</organism>
<evidence type="ECO:0000313" key="1">
    <source>
        <dbReference type="EMBL" id="KAJ9091214.1"/>
    </source>
</evidence>
<keyword evidence="2" id="KW-1185">Reference proteome</keyword>
<dbReference type="Proteomes" id="UP001241377">
    <property type="component" value="Unassembled WGS sequence"/>
</dbReference>
<accession>A0ACC2UWW2</accession>
<dbReference type="EMBL" id="JASBWR010000153">
    <property type="protein sequence ID" value="KAJ9091214.1"/>
    <property type="molecule type" value="Genomic_DNA"/>
</dbReference>
<proteinExistence type="predicted"/>
<name>A0ACC2UWW2_9TREE</name>
<reference evidence="1" key="1">
    <citation type="submission" date="2023-04" db="EMBL/GenBank/DDBJ databases">
        <title>Draft Genome sequencing of Naganishia species isolated from polar environments using Oxford Nanopore Technology.</title>
        <authorList>
            <person name="Leo P."/>
            <person name="Venkateswaran K."/>
        </authorList>
    </citation>
    <scope>NUCLEOTIDE SEQUENCE</scope>
    <source>
        <strain evidence="1">MNA-CCFEE 5261</strain>
    </source>
</reference>
<evidence type="ECO:0000313" key="2">
    <source>
        <dbReference type="Proteomes" id="UP001241377"/>
    </source>
</evidence>
<sequence length="296" mass="33911">MASGRYMETVGWVSANLTNVGKMKLSRRYLDNNRKTFKYHTGTLQGESFDTDTGLALSNELHETHRNLNLSVVLGHSPKNYFLSRYPATSDHSVLKKLMDDVLPGTVFNEEADADHFRLFVANSGSQRFDVFKGPFTVDDQFVTSPFVSRFVHFNVTARVGRQLVWKMNDEGATQFLPSDDTQRSYLSWVEDQSLRHYRTAERAQAAFNAEKDTDKSQYGYVTVDSCGDRGDDIDHLPSCKSRPQWALTFLQRRRTVNAVNKLDPSVELDYSSFKPYGDPKVQIKDVWGIYAKKFW</sequence>
<comment type="caution">
    <text evidence="1">The sequence shown here is derived from an EMBL/GenBank/DDBJ whole genome shotgun (WGS) entry which is preliminary data.</text>
</comment>
<protein>
    <submittedName>
        <fullName evidence="1">Uncharacterized protein</fullName>
    </submittedName>
</protein>
<gene>
    <name evidence="1" type="ORF">QFC19_009210</name>
</gene>